<keyword evidence="4" id="KW-1185">Reference proteome</keyword>
<dbReference type="PANTHER" id="PTHR21104:SF1">
    <property type="entry name" value="FIBRONECTIN TYPE III DOMAIN-CONTAINING PROTEIN"/>
    <property type="match status" value="1"/>
</dbReference>
<dbReference type="AlphaFoldDB" id="A0AAN9TNH6"/>
<proteinExistence type="predicted"/>
<comment type="caution">
    <text evidence="3">The sequence shown here is derived from an EMBL/GenBank/DDBJ whole genome shotgun (WGS) entry which is preliminary data.</text>
</comment>
<sequence>MSKICPIVVRTEEVLIVVFVLILWAAAIALFFNRWGKIRMLEPYQPKFHEEEHRPSCPLNELANPAVAQHRTSLSKYNVTATCLEQSGPLFPTPPSAHRTTSLLRSRQNSVFTGNSNVQLANNMCCPRKTRSAMDINSLVLHENRSASSRPNSSMLPMSMADRRLSYAQHSGATVCAVSAALKDKRSCSLFPHGMHDRRRSCMGECSMTSLRDRWSYRDSLSPHLPLSCRRTSCVVGGDFSSCTATTSSIVTKDRKPSFNNVLAQVTAERRPSSSMLRISNV</sequence>
<name>A0AAN9TNH6_9HEMI</name>
<dbReference type="EMBL" id="JBBCAQ010000010">
    <property type="protein sequence ID" value="KAK7600972.1"/>
    <property type="molecule type" value="Genomic_DNA"/>
</dbReference>
<keyword evidence="1" id="KW-1133">Transmembrane helix</keyword>
<evidence type="ECO:0000313" key="3">
    <source>
        <dbReference type="EMBL" id="KAK7600972.1"/>
    </source>
</evidence>
<organism evidence="3 4">
    <name type="scientific">Parthenolecanium corni</name>
    <dbReference type="NCBI Taxonomy" id="536013"/>
    <lineage>
        <taxon>Eukaryota</taxon>
        <taxon>Metazoa</taxon>
        <taxon>Ecdysozoa</taxon>
        <taxon>Arthropoda</taxon>
        <taxon>Hexapoda</taxon>
        <taxon>Insecta</taxon>
        <taxon>Pterygota</taxon>
        <taxon>Neoptera</taxon>
        <taxon>Paraneoptera</taxon>
        <taxon>Hemiptera</taxon>
        <taxon>Sternorrhyncha</taxon>
        <taxon>Coccoidea</taxon>
        <taxon>Coccidae</taxon>
        <taxon>Parthenolecanium</taxon>
    </lineage>
</organism>
<evidence type="ECO:0000259" key="2">
    <source>
        <dbReference type="Pfam" id="PF16066"/>
    </source>
</evidence>
<evidence type="ECO:0000256" key="1">
    <source>
        <dbReference type="SAM" id="Phobius"/>
    </source>
</evidence>
<keyword evidence="1" id="KW-0812">Transmembrane</keyword>
<dbReference type="PANTHER" id="PTHR21104">
    <property type="entry name" value="FIBRONECTIN TYPE III DOMAIN-CONTAINING PROTEIN"/>
    <property type="match status" value="1"/>
</dbReference>
<feature type="domain" description="Fibronectin type III" evidence="2">
    <location>
        <begin position="8"/>
        <end position="140"/>
    </location>
</feature>
<protein>
    <recommendedName>
        <fullName evidence="2">Fibronectin type III domain-containing protein</fullName>
    </recommendedName>
</protein>
<dbReference type="Proteomes" id="UP001367676">
    <property type="component" value="Unassembled WGS sequence"/>
</dbReference>
<evidence type="ECO:0000313" key="4">
    <source>
        <dbReference type="Proteomes" id="UP001367676"/>
    </source>
</evidence>
<accession>A0AAN9TNH6</accession>
<feature type="transmembrane region" description="Helical" evidence="1">
    <location>
        <begin position="14"/>
        <end position="32"/>
    </location>
</feature>
<dbReference type="InterPro" id="IPR032073">
    <property type="entry name" value="FNDC5_C"/>
</dbReference>
<reference evidence="3 4" key="1">
    <citation type="submission" date="2024-03" db="EMBL/GenBank/DDBJ databases">
        <title>Adaptation during the transition from Ophiocordyceps entomopathogen to insect associate is accompanied by gene loss and intensified selection.</title>
        <authorList>
            <person name="Ward C.M."/>
            <person name="Onetto C.A."/>
            <person name="Borneman A.R."/>
        </authorList>
    </citation>
    <scope>NUCLEOTIDE SEQUENCE [LARGE SCALE GENOMIC DNA]</scope>
    <source>
        <strain evidence="3">AWRI1</strain>
        <tissue evidence="3">Single Adult Female</tissue>
    </source>
</reference>
<dbReference type="Pfam" id="PF16066">
    <property type="entry name" value="DUF4808"/>
    <property type="match status" value="1"/>
</dbReference>
<gene>
    <name evidence="3" type="ORF">V9T40_008413</name>
</gene>
<keyword evidence="1" id="KW-0472">Membrane</keyword>